<evidence type="ECO:0000256" key="8">
    <source>
        <dbReference type="SAM" id="Phobius"/>
    </source>
</evidence>
<comment type="caution">
    <text evidence="9">The sequence shown here is derived from an EMBL/GenBank/DDBJ whole genome shotgun (WGS) entry which is preliminary data.</text>
</comment>
<evidence type="ECO:0000256" key="2">
    <source>
        <dbReference type="ARBA" id="ARBA00007935"/>
    </source>
</evidence>
<keyword evidence="6 8" id="KW-1133">Transmembrane helix</keyword>
<comment type="similarity">
    <text evidence="2">Belongs to the binding-protein-dependent transport system permease family. FecCD subfamily.</text>
</comment>
<keyword evidence="10" id="KW-1185">Reference proteome</keyword>
<protein>
    <submittedName>
        <fullName evidence="9">FecCD family ABC transporter permease</fullName>
    </submittedName>
</protein>
<evidence type="ECO:0000313" key="9">
    <source>
        <dbReference type="EMBL" id="MFD1886893.1"/>
    </source>
</evidence>
<keyword evidence="4" id="KW-1003">Cell membrane</keyword>
<organism evidence="9 10">
    <name type="scientific">Paenibacillus wenxiniae</name>
    <dbReference type="NCBI Taxonomy" id="1636843"/>
    <lineage>
        <taxon>Bacteria</taxon>
        <taxon>Bacillati</taxon>
        <taxon>Bacillota</taxon>
        <taxon>Bacilli</taxon>
        <taxon>Bacillales</taxon>
        <taxon>Paenibacillaceae</taxon>
        <taxon>Paenibacillus</taxon>
    </lineage>
</organism>
<feature type="transmembrane region" description="Helical" evidence="8">
    <location>
        <begin position="285"/>
        <end position="307"/>
    </location>
</feature>
<accession>A0ABW4RN39</accession>
<evidence type="ECO:0000256" key="6">
    <source>
        <dbReference type="ARBA" id="ARBA00022989"/>
    </source>
</evidence>
<dbReference type="InterPro" id="IPR000522">
    <property type="entry name" value="ABC_transptr_permease_BtuC"/>
</dbReference>
<evidence type="ECO:0000313" key="10">
    <source>
        <dbReference type="Proteomes" id="UP001597233"/>
    </source>
</evidence>
<feature type="transmembrane region" description="Helical" evidence="8">
    <location>
        <begin position="123"/>
        <end position="146"/>
    </location>
</feature>
<feature type="transmembrane region" description="Helical" evidence="8">
    <location>
        <begin position="12"/>
        <end position="36"/>
    </location>
</feature>
<dbReference type="Proteomes" id="UP001597233">
    <property type="component" value="Unassembled WGS sequence"/>
</dbReference>
<reference evidence="10" key="1">
    <citation type="journal article" date="2019" name="Int. J. Syst. Evol. Microbiol.">
        <title>The Global Catalogue of Microorganisms (GCM) 10K type strain sequencing project: providing services to taxonomists for standard genome sequencing and annotation.</title>
        <authorList>
            <consortium name="The Broad Institute Genomics Platform"/>
            <consortium name="The Broad Institute Genome Sequencing Center for Infectious Disease"/>
            <person name="Wu L."/>
            <person name="Ma J."/>
        </authorList>
    </citation>
    <scope>NUCLEOTIDE SEQUENCE [LARGE SCALE GENOMIC DNA]</scope>
    <source>
        <strain evidence="10">CCUG 54950</strain>
    </source>
</reference>
<name>A0ABW4RN39_9BACL</name>
<keyword evidence="5 8" id="KW-0812">Transmembrane</keyword>
<dbReference type="Gene3D" id="1.10.3470.10">
    <property type="entry name" value="ABC transporter involved in vitamin B12 uptake, BtuC"/>
    <property type="match status" value="1"/>
</dbReference>
<feature type="transmembrane region" description="Helical" evidence="8">
    <location>
        <begin position="66"/>
        <end position="86"/>
    </location>
</feature>
<sequence length="344" mass="36156">MNKRFGGISLGYPLLFIVGVPISVALTIGISVWYGASGIDLNTVMQALLHFDENNIQHQIIIHSRLPRVCGALLIGALLAVAGALMQGMTRNPLASPSIMGVSDGSVVAITLCMIMLPGASSLAMVIYSLLGSAVGAGIVFGLAWLLPGGTSPVRMAILGTIVGTFLGGIAEAAATYFQISQSVSFWYNARLNQIDPALLKLVLPLALAGLVLALLLARSITVLAMGDEIAAGLGQRTVFIKGLAMLAVVLLTGSAVAIAGKIAFVGLIVPHMTRYLVGTDYRKVIPCCAWLGALFLGWCDLISRWLNTPFETPIGVVTALFGVPFFLYLIRRKGGKAYEASAK</sequence>
<evidence type="ECO:0000256" key="5">
    <source>
        <dbReference type="ARBA" id="ARBA00022692"/>
    </source>
</evidence>
<dbReference type="EMBL" id="JBHUEH010000022">
    <property type="protein sequence ID" value="MFD1886893.1"/>
    <property type="molecule type" value="Genomic_DNA"/>
</dbReference>
<keyword evidence="7 8" id="KW-0472">Membrane</keyword>
<proteinExistence type="inferred from homology"/>
<feature type="transmembrane region" description="Helical" evidence="8">
    <location>
        <begin position="158"/>
        <end position="178"/>
    </location>
</feature>
<dbReference type="Pfam" id="PF01032">
    <property type="entry name" value="FecCD"/>
    <property type="match status" value="1"/>
</dbReference>
<feature type="transmembrane region" description="Helical" evidence="8">
    <location>
        <begin position="198"/>
        <end position="218"/>
    </location>
</feature>
<feature type="transmembrane region" description="Helical" evidence="8">
    <location>
        <begin position="313"/>
        <end position="331"/>
    </location>
</feature>
<comment type="subcellular location">
    <subcellularLocation>
        <location evidence="1">Cell membrane</location>
        <topology evidence="1">Multi-pass membrane protein</topology>
    </subcellularLocation>
</comment>
<gene>
    <name evidence="9" type="ORF">ACFSC9_15435</name>
</gene>
<dbReference type="SUPFAM" id="SSF81345">
    <property type="entry name" value="ABC transporter involved in vitamin B12 uptake, BtuC"/>
    <property type="match status" value="1"/>
</dbReference>
<feature type="transmembrane region" description="Helical" evidence="8">
    <location>
        <begin position="98"/>
        <end position="117"/>
    </location>
</feature>
<dbReference type="PANTHER" id="PTHR30472">
    <property type="entry name" value="FERRIC ENTEROBACTIN TRANSPORT SYSTEM PERMEASE PROTEIN"/>
    <property type="match status" value="1"/>
</dbReference>
<evidence type="ECO:0000256" key="3">
    <source>
        <dbReference type="ARBA" id="ARBA00022448"/>
    </source>
</evidence>
<evidence type="ECO:0000256" key="1">
    <source>
        <dbReference type="ARBA" id="ARBA00004651"/>
    </source>
</evidence>
<evidence type="ECO:0000256" key="7">
    <source>
        <dbReference type="ARBA" id="ARBA00023136"/>
    </source>
</evidence>
<dbReference type="RefSeq" id="WP_347326577.1">
    <property type="nucleotide sequence ID" value="NZ_JBCGUH010000013.1"/>
</dbReference>
<evidence type="ECO:0000256" key="4">
    <source>
        <dbReference type="ARBA" id="ARBA00022475"/>
    </source>
</evidence>
<keyword evidence="3" id="KW-0813">Transport</keyword>
<dbReference type="InterPro" id="IPR037294">
    <property type="entry name" value="ABC_BtuC-like"/>
</dbReference>
<dbReference type="PANTHER" id="PTHR30472:SF30">
    <property type="entry name" value="IRON-UPTAKE SYSTEM PERMEASE PROTEIN FEUB"/>
    <property type="match status" value="1"/>
</dbReference>
<dbReference type="CDD" id="cd06550">
    <property type="entry name" value="TM_ABC_iron-siderophores_like"/>
    <property type="match status" value="1"/>
</dbReference>